<dbReference type="KEGG" id="tva:4763503"/>
<sequence>MIFTILLIYTSKDYARIDPDCYYEDGYDEEKSYHLLEIPPGKKYCFDYSAIFASNTSIQGEFNDGQINPTMEDPFLWVRKIPDRNDIFSMIYASNRNEPFLLQMIKVENSDFSDKKLHYSVFSTILHFSQRFVPTYSPYSRNLIILVFDGKKTRAFTRDSSSHTYVNYYFPSLANVVQLFPKNQMFVFPDTPGAYTKEEVEKFTKSHYPFYEEYKFDRYDLTEATAKCANSEIWAPEFVEQGHDIGLRYTDSKTFTIKPGKAQCLYGNFVLDSKQDYMATIEYVDTSDFDLYNQNLKKSNKKYENPFSITTERPDERNAQLIKLECKSLRKPCQIQAISVLPPIQRRHIMIPMKIESIFTTNSSLSLEKEIIINDEEIELFTITVHNKNKFKVKVSSDNDQIKNLLSTSDSYTTDEVTHNTVTIYPYYDLFKFIRDEENISNFKMNAKVKVEVEPIETVSDEEEIIEDNLFLRLPSNGGGKTKQEVTEFNKEEEELDKGHGGLILSISIGLTTVLSLAIIIYSVIMHIIYKKKDQQKEQLEEQLLSDIGVQEPIPYRPSDNKPTVNDKEEEKEEEEE</sequence>
<dbReference type="VEuPathDB" id="TrichDB:TVAGG3_0249200"/>
<dbReference type="VEuPathDB" id="TrichDB:TVAG_216090"/>
<reference evidence="3" key="1">
    <citation type="submission" date="2006-10" db="EMBL/GenBank/DDBJ databases">
        <authorList>
            <person name="Amadeo P."/>
            <person name="Zhao Q."/>
            <person name="Wortman J."/>
            <person name="Fraser-Liggett C."/>
            <person name="Carlton J."/>
        </authorList>
    </citation>
    <scope>NUCLEOTIDE SEQUENCE</scope>
    <source>
        <strain evidence="3">G3</strain>
    </source>
</reference>
<reference evidence="3" key="2">
    <citation type="journal article" date="2007" name="Science">
        <title>Draft genome sequence of the sexually transmitted pathogen Trichomonas vaginalis.</title>
        <authorList>
            <person name="Carlton J.M."/>
            <person name="Hirt R.P."/>
            <person name="Silva J.C."/>
            <person name="Delcher A.L."/>
            <person name="Schatz M."/>
            <person name="Zhao Q."/>
            <person name="Wortman J.R."/>
            <person name="Bidwell S.L."/>
            <person name="Alsmark U.C.M."/>
            <person name="Besteiro S."/>
            <person name="Sicheritz-Ponten T."/>
            <person name="Noel C.J."/>
            <person name="Dacks J.B."/>
            <person name="Foster P.G."/>
            <person name="Simillion C."/>
            <person name="Van de Peer Y."/>
            <person name="Miranda-Saavedra D."/>
            <person name="Barton G.J."/>
            <person name="Westrop G.D."/>
            <person name="Mueller S."/>
            <person name="Dessi D."/>
            <person name="Fiori P.L."/>
            <person name="Ren Q."/>
            <person name="Paulsen I."/>
            <person name="Zhang H."/>
            <person name="Bastida-Corcuera F.D."/>
            <person name="Simoes-Barbosa A."/>
            <person name="Brown M.T."/>
            <person name="Hayes R.D."/>
            <person name="Mukherjee M."/>
            <person name="Okumura C.Y."/>
            <person name="Schneider R."/>
            <person name="Smith A.J."/>
            <person name="Vanacova S."/>
            <person name="Villalvazo M."/>
            <person name="Haas B.J."/>
            <person name="Pertea M."/>
            <person name="Feldblyum T.V."/>
            <person name="Utterback T.R."/>
            <person name="Shu C.L."/>
            <person name="Osoegawa K."/>
            <person name="de Jong P.J."/>
            <person name="Hrdy I."/>
            <person name="Horvathova L."/>
            <person name="Zubacova Z."/>
            <person name="Dolezal P."/>
            <person name="Malik S.B."/>
            <person name="Logsdon J.M. Jr."/>
            <person name="Henze K."/>
            <person name="Gupta A."/>
            <person name="Wang C.C."/>
            <person name="Dunne R.L."/>
            <person name="Upcroft J.A."/>
            <person name="Upcroft P."/>
            <person name="White O."/>
            <person name="Salzberg S.L."/>
            <person name="Tang P."/>
            <person name="Chiu C.-H."/>
            <person name="Lee Y.-S."/>
            <person name="Embley T.M."/>
            <person name="Coombs G.H."/>
            <person name="Mottram J.C."/>
            <person name="Tachezy J."/>
            <person name="Fraser-Liggett C.M."/>
            <person name="Johnson P.J."/>
        </authorList>
    </citation>
    <scope>NUCLEOTIDE SEQUENCE [LARGE SCALE GENOMIC DNA]</scope>
    <source>
        <strain evidence="3">G3</strain>
    </source>
</reference>
<evidence type="ECO:0000313" key="4">
    <source>
        <dbReference type="Proteomes" id="UP000001542"/>
    </source>
</evidence>
<accession>A2ENU3</accession>
<evidence type="ECO:0000256" key="2">
    <source>
        <dbReference type="SAM" id="Phobius"/>
    </source>
</evidence>
<feature type="transmembrane region" description="Helical" evidence="2">
    <location>
        <begin position="503"/>
        <end position="530"/>
    </location>
</feature>
<keyword evidence="4" id="KW-1185">Reference proteome</keyword>
<gene>
    <name evidence="3" type="ORF">TVAG_216090</name>
</gene>
<keyword evidence="2" id="KW-0472">Membrane</keyword>
<protein>
    <submittedName>
        <fullName evidence="3">Uncharacterized protein</fullName>
    </submittedName>
</protein>
<name>A2ENU3_TRIV3</name>
<dbReference type="Proteomes" id="UP000001542">
    <property type="component" value="Unassembled WGS sequence"/>
</dbReference>
<feature type="compositionally biased region" description="Acidic residues" evidence="1">
    <location>
        <begin position="568"/>
        <end position="577"/>
    </location>
</feature>
<evidence type="ECO:0000313" key="3">
    <source>
        <dbReference type="EMBL" id="EAY05633.1"/>
    </source>
</evidence>
<dbReference type="RefSeq" id="XP_001317856.1">
    <property type="nucleotide sequence ID" value="XM_001317821.1"/>
</dbReference>
<dbReference type="EMBL" id="DS113443">
    <property type="protein sequence ID" value="EAY05633.1"/>
    <property type="molecule type" value="Genomic_DNA"/>
</dbReference>
<feature type="region of interest" description="Disordered" evidence="1">
    <location>
        <begin position="546"/>
        <end position="577"/>
    </location>
</feature>
<dbReference type="AlphaFoldDB" id="A2ENU3"/>
<proteinExistence type="predicted"/>
<dbReference type="InParanoid" id="A2ENU3"/>
<evidence type="ECO:0000256" key="1">
    <source>
        <dbReference type="SAM" id="MobiDB-lite"/>
    </source>
</evidence>
<keyword evidence="2" id="KW-1133">Transmembrane helix</keyword>
<organism evidence="3 4">
    <name type="scientific">Trichomonas vaginalis (strain ATCC PRA-98 / G3)</name>
    <dbReference type="NCBI Taxonomy" id="412133"/>
    <lineage>
        <taxon>Eukaryota</taxon>
        <taxon>Metamonada</taxon>
        <taxon>Parabasalia</taxon>
        <taxon>Trichomonadida</taxon>
        <taxon>Trichomonadidae</taxon>
        <taxon>Trichomonas</taxon>
    </lineage>
</organism>
<keyword evidence="2" id="KW-0812">Transmembrane</keyword>